<proteinExistence type="predicted"/>
<evidence type="ECO:0000313" key="2">
    <source>
        <dbReference type="Proteomes" id="UP000309138"/>
    </source>
</evidence>
<comment type="caution">
    <text evidence="1">The sequence shown here is derived from an EMBL/GenBank/DDBJ whole genome shotgun (WGS) entry which is preliminary data.</text>
</comment>
<name>A0A4V5PUU4_9SPHN</name>
<dbReference type="AlphaFoldDB" id="A0A4V5PUU4"/>
<dbReference type="OrthoDB" id="2086138at2"/>
<reference evidence="1 2" key="1">
    <citation type="submission" date="2019-04" db="EMBL/GenBank/DDBJ databases">
        <authorList>
            <person name="Yang Y."/>
            <person name="Wei D."/>
        </authorList>
    </citation>
    <scope>NUCLEOTIDE SEQUENCE [LARGE SCALE GENOMIC DNA]</scope>
    <source>
        <strain evidence="1 2">L-1-4w-11</strain>
    </source>
</reference>
<dbReference type="Proteomes" id="UP000309138">
    <property type="component" value="Unassembled WGS sequence"/>
</dbReference>
<protein>
    <submittedName>
        <fullName evidence="1">Uncharacterized protein</fullName>
    </submittedName>
</protein>
<organism evidence="1 2">
    <name type="scientific">Sphingomonas baiyangensis</name>
    <dbReference type="NCBI Taxonomy" id="2572576"/>
    <lineage>
        <taxon>Bacteria</taxon>
        <taxon>Pseudomonadati</taxon>
        <taxon>Pseudomonadota</taxon>
        <taxon>Alphaproteobacteria</taxon>
        <taxon>Sphingomonadales</taxon>
        <taxon>Sphingomonadaceae</taxon>
        <taxon>Sphingomonas</taxon>
    </lineage>
</organism>
<gene>
    <name evidence="1" type="ORF">FBR43_12710</name>
</gene>
<sequence length="193" mass="21520">MAELVERVGGMMTKGANPVEYREYVHLKLYDIAIGKEDANPIGKRAKVSTADRLAAIKLLGEYERESARILSEGRQQQFNAAMDYKERWTAKFHAAEKAGRPVPTCLPHPDDMIVHMPSGRVSIVGPCTPAEQIELEERVANRDEIVASLKALSEGEPTSANKRLVNKLRKVLRGYNEILPPRLAVEVPPPLR</sequence>
<dbReference type="EMBL" id="SWKR01000002">
    <property type="protein sequence ID" value="TKD51518.1"/>
    <property type="molecule type" value="Genomic_DNA"/>
</dbReference>
<accession>A0A4V5PUU4</accession>
<keyword evidence="2" id="KW-1185">Reference proteome</keyword>
<evidence type="ECO:0000313" key="1">
    <source>
        <dbReference type="EMBL" id="TKD51518.1"/>
    </source>
</evidence>
<dbReference type="RefSeq" id="WP_136943459.1">
    <property type="nucleotide sequence ID" value="NZ_SWKR01000002.1"/>
</dbReference>